<reference evidence="2 3" key="1">
    <citation type="submission" date="2013-08" db="EMBL/GenBank/DDBJ databases">
        <authorList>
            <person name="Durkin A.S."/>
            <person name="Haft D.R."/>
            <person name="McCorrison J."/>
            <person name="Torralba M."/>
            <person name="Gillis M."/>
            <person name="Haft D.H."/>
            <person name="Methe B."/>
            <person name="Sutton G."/>
            <person name="Nelson K.E."/>
        </authorList>
    </citation>
    <scope>NUCLEOTIDE SEQUENCE [LARGE SCALE GENOMIC DNA]</scope>
    <source>
        <strain evidence="2 3">F0493</strain>
    </source>
</reference>
<dbReference type="Gene3D" id="1.25.40.390">
    <property type="match status" value="1"/>
</dbReference>
<dbReference type="SUPFAM" id="SSF48452">
    <property type="entry name" value="TPR-like"/>
    <property type="match status" value="1"/>
</dbReference>
<keyword evidence="1" id="KW-0732">Signal</keyword>
<accession>U2MJG1</accession>
<organism evidence="2 3">
    <name type="scientific">Segatella salivae F0493</name>
    <dbReference type="NCBI Taxonomy" id="1395125"/>
    <lineage>
        <taxon>Bacteria</taxon>
        <taxon>Pseudomonadati</taxon>
        <taxon>Bacteroidota</taxon>
        <taxon>Bacteroidia</taxon>
        <taxon>Bacteroidales</taxon>
        <taxon>Prevotellaceae</taxon>
        <taxon>Segatella</taxon>
    </lineage>
</organism>
<dbReference type="PATRIC" id="fig|1395125.3.peg.781"/>
<dbReference type="AlphaFoldDB" id="U2MJG1"/>
<dbReference type="Pfam" id="PF12741">
    <property type="entry name" value="SusD-like"/>
    <property type="match status" value="1"/>
</dbReference>
<comment type="caution">
    <text evidence="2">The sequence shown here is derived from an EMBL/GenBank/DDBJ whole genome shotgun (WGS) entry which is preliminary data.</text>
</comment>
<dbReference type="InterPro" id="IPR011990">
    <property type="entry name" value="TPR-like_helical_dom_sf"/>
</dbReference>
<feature type="chain" id="PRO_5004631184" evidence="1">
    <location>
        <begin position="27"/>
        <end position="534"/>
    </location>
</feature>
<keyword evidence="2" id="KW-0449">Lipoprotein</keyword>
<proteinExistence type="predicted"/>
<gene>
    <name evidence="2" type="ORF">HMPREF9145_0191</name>
</gene>
<dbReference type="Proteomes" id="UP000017023">
    <property type="component" value="Unassembled WGS sequence"/>
</dbReference>
<feature type="signal peptide" evidence="1">
    <location>
        <begin position="1"/>
        <end position="26"/>
    </location>
</feature>
<protein>
    <submittedName>
        <fullName evidence="2">Susd and RagB outer membrane lipoprotein</fullName>
    </submittedName>
</protein>
<sequence>MIMKRKINSILYVSALTTMLLSSCQADFVDINRDHRQPTEKQLEQDNLNVGGFVTSFEKTIFPVGSSGTNYVNDYQIPYTLGGACWIGYMAPAQNKWVGRGFPSFALKPWSQYTFNVMAGNAFRNWLDVKKRTTTDPEGFAVAQIIKVAAVHKAADTYGPIPYSKAGQEGSTDAEYDSQEDVYKAMLKELDEAVHTLANGGHDVFSKYDIIYEGNYTKWCKFANSLMLRLAMRIVYANPTLAKQYAEKALTNPYGVIENTKEAAKLSKGAGVSLRNPLVIINGSYNDVRMGAEISSYLKGYNDPRIASYFVKAKNNGIEDYYAVRTNIPSIDDYLNKEKSSSLNVEDATPIYIMKASEVYFLRAEGALRGWNMGGGTAQSYYEKGITTSFEENDLSASQAATYIANSTNVPANFVDALHPEYDTPATSTITIKWETGASNFERNLERIITQKYLAIYPDGQEAWSEYRRTGYPHIFPAVLTATDCDVDGNLRPTRIPYSNDEYVKNLENVKKAVQLLNGADNGATRVWWDKKIK</sequence>
<name>U2MJG1_9BACT</name>
<evidence type="ECO:0000256" key="1">
    <source>
        <dbReference type="SAM" id="SignalP"/>
    </source>
</evidence>
<dbReference type="PROSITE" id="PS51257">
    <property type="entry name" value="PROKAR_LIPOPROTEIN"/>
    <property type="match status" value="1"/>
</dbReference>
<evidence type="ECO:0000313" key="3">
    <source>
        <dbReference type="Proteomes" id="UP000017023"/>
    </source>
</evidence>
<evidence type="ECO:0000313" key="2">
    <source>
        <dbReference type="EMBL" id="ERK01805.1"/>
    </source>
</evidence>
<dbReference type="InterPro" id="IPR024302">
    <property type="entry name" value="SusD-like"/>
</dbReference>
<dbReference type="EMBL" id="AWGW01000007">
    <property type="protein sequence ID" value="ERK01805.1"/>
    <property type="molecule type" value="Genomic_DNA"/>
</dbReference>